<organism evidence="4 5">
    <name type="scientific">Sinorhizobium mexicanum</name>
    <dbReference type="NCBI Taxonomy" id="375549"/>
    <lineage>
        <taxon>Bacteria</taxon>
        <taxon>Pseudomonadati</taxon>
        <taxon>Pseudomonadota</taxon>
        <taxon>Alphaproteobacteria</taxon>
        <taxon>Hyphomicrobiales</taxon>
        <taxon>Rhizobiaceae</taxon>
        <taxon>Sinorhizobium/Ensifer group</taxon>
        <taxon>Sinorhizobium</taxon>
    </lineage>
</organism>
<evidence type="ECO:0000313" key="5">
    <source>
        <dbReference type="Proteomes" id="UP000510721"/>
    </source>
</evidence>
<dbReference type="SMART" id="SM00822">
    <property type="entry name" value="PKS_KR"/>
    <property type="match status" value="1"/>
</dbReference>
<dbReference type="InterPro" id="IPR002347">
    <property type="entry name" value="SDR_fam"/>
</dbReference>
<keyword evidence="5" id="KW-1185">Reference proteome</keyword>
<dbReference type="PANTHER" id="PTHR24321:SF11">
    <property type="entry name" value="BLR0893 PROTEIN"/>
    <property type="match status" value="1"/>
</dbReference>
<dbReference type="InterPro" id="IPR057326">
    <property type="entry name" value="KR_dom"/>
</dbReference>
<keyword evidence="4" id="KW-0614">Plasmid</keyword>
<protein>
    <submittedName>
        <fullName evidence="4">Glucose 1-dehydrogenase</fullName>
        <ecNumber evidence="4">1.1.1.47</ecNumber>
    </submittedName>
</protein>
<evidence type="ECO:0000256" key="1">
    <source>
        <dbReference type="ARBA" id="ARBA00006484"/>
    </source>
</evidence>
<name>A0A859R2T7_9HYPH</name>
<dbReference type="PRINTS" id="PR00081">
    <property type="entry name" value="GDHRDH"/>
</dbReference>
<dbReference type="SUPFAM" id="SSF51735">
    <property type="entry name" value="NAD(P)-binding Rossmann-fold domains"/>
    <property type="match status" value="1"/>
</dbReference>
<dbReference type="NCBIfam" id="NF005559">
    <property type="entry name" value="PRK07231.1"/>
    <property type="match status" value="1"/>
</dbReference>
<dbReference type="InterPro" id="IPR020904">
    <property type="entry name" value="Sc_DH/Rdtase_CS"/>
</dbReference>
<dbReference type="PRINTS" id="PR00080">
    <property type="entry name" value="SDRFAMILY"/>
</dbReference>
<dbReference type="Gene3D" id="3.40.50.720">
    <property type="entry name" value="NAD(P)-binding Rossmann-like Domain"/>
    <property type="match status" value="1"/>
</dbReference>
<dbReference type="Proteomes" id="UP000510721">
    <property type="component" value="Plasmid pEmeITTGR7c"/>
</dbReference>
<comment type="similarity">
    <text evidence="1">Belongs to the short-chain dehydrogenases/reductases (SDR) family.</text>
</comment>
<sequence>MNEPKDNVRLAGKTVIITGAGTGIGAAAAHAFAREGASVVLVGRRHDVLEQTAVSIKAKGGTSLAIAGDVSRADDARRIVLETVQHFGRLDHLFNNAGIQGNGAPIVEMTEEAFDEIIAINLKGVWLMTKYALPSMLKNGTDCAIVNTSSFLSTAATAGTSAYSASKAGLDAMIRAIALEVGPAGIRINNINPGVIDTPMFRKHGDEIRAPLAAKAALKRLGTPEDIADVAVWLCTDEARFITGQSILVDGGFTIPGPR</sequence>
<dbReference type="PANTHER" id="PTHR24321">
    <property type="entry name" value="DEHYDROGENASES, SHORT CHAIN"/>
    <property type="match status" value="1"/>
</dbReference>
<keyword evidence="2 4" id="KW-0560">Oxidoreductase</keyword>
<dbReference type="PROSITE" id="PS00061">
    <property type="entry name" value="ADH_SHORT"/>
    <property type="match status" value="1"/>
</dbReference>
<evidence type="ECO:0000259" key="3">
    <source>
        <dbReference type="SMART" id="SM00822"/>
    </source>
</evidence>
<dbReference type="EMBL" id="CP041241">
    <property type="protein sequence ID" value="QLL65889.1"/>
    <property type="molecule type" value="Genomic_DNA"/>
</dbReference>
<dbReference type="GO" id="GO:0047936">
    <property type="term" value="F:glucose 1-dehydrogenase [NAD(P)+] activity"/>
    <property type="evidence" value="ECO:0007669"/>
    <property type="project" value="UniProtKB-EC"/>
</dbReference>
<accession>A0A859R2T7</accession>
<dbReference type="Pfam" id="PF13561">
    <property type="entry name" value="adh_short_C2"/>
    <property type="match status" value="1"/>
</dbReference>
<dbReference type="FunFam" id="3.40.50.720:FF:000084">
    <property type="entry name" value="Short-chain dehydrogenase reductase"/>
    <property type="match status" value="1"/>
</dbReference>
<gene>
    <name evidence="4" type="ORF">FKV68_31985</name>
</gene>
<dbReference type="KEGG" id="emx:FKV68_31985"/>
<dbReference type="EC" id="1.1.1.47" evidence="4"/>
<evidence type="ECO:0000313" key="4">
    <source>
        <dbReference type="EMBL" id="QLL65889.1"/>
    </source>
</evidence>
<dbReference type="CDD" id="cd05233">
    <property type="entry name" value="SDR_c"/>
    <property type="match status" value="1"/>
</dbReference>
<proteinExistence type="inferred from homology"/>
<dbReference type="RefSeq" id="WP_180942784.1">
    <property type="nucleotide sequence ID" value="NZ_CP041241.1"/>
</dbReference>
<dbReference type="AlphaFoldDB" id="A0A859R2T7"/>
<dbReference type="InterPro" id="IPR036291">
    <property type="entry name" value="NAD(P)-bd_dom_sf"/>
</dbReference>
<reference evidence="4 5" key="1">
    <citation type="submission" date="2019-06" db="EMBL/GenBank/DDBJ databases">
        <title>Complete genome sequence of Ensifer mexicanus ITTG R7 isolated from nodules of Acacia angustissima (Mill.) Kuntze.</title>
        <authorList>
            <person name="Rincon-Rosales R."/>
            <person name="Rogel M.A."/>
            <person name="Guerrero G."/>
            <person name="Rincon-Molina C.I."/>
            <person name="Lopez-Lopez A."/>
            <person name="Martinez-Romero E."/>
        </authorList>
    </citation>
    <scope>NUCLEOTIDE SEQUENCE [LARGE SCALE GENOMIC DNA]</scope>
    <source>
        <strain evidence="4 5">ITTG R7</strain>
        <plasmid evidence="5">pemeittgr7c</plasmid>
    </source>
</reference>
<evidence type="ECO:0000256" key="2">
    <source>
        <dbReference type="ARBA" id="ARBA00023002"/>
    </source>
</evidence>
<feature type="domain" description="Ketoreductase" evidence="3">
    <location>
        <begin position="13"/>
        <end position="194"/>
    </location>
</feature>
<geneLocation type="plasmid" evidence="5">
    <name>pemeittgr7c</name>
</geneLocation>